<sequence length="314" mass="34236">MKILVNEGITQEGVVILEDKGFEVLITKVAQEQLENFINDNGIDAILIKNKTQIQQELIDACPSLKLIASGSSSMENVDVQYAIDQGLHVVNSQEGSANAVAELVFAHLLGMVRNLHQSNREMPLEGDMNFRGLQKLYNGTELKGKTLGLIGVNNSSLATAKIAIGLGMNVLFTDPEETEASVEMEFFDGQTIQFTLNSVAFDEVLTESDFISVHLHTHDFKLTESEFKKMKDGVGIINCVKGGLLDEVALVEAIDTGQVKFAALDSFENEPTPEIQLLMNPSLSLSPKISNATNEAQQRVSIELANQITALLS</sequence>
<protein>
    <submittedName>
        <fullName evidence="7">D-3-phosphoglycerate dehydrogenase</fullName>
    </submittedName>
</protein>
<comment type="similarity">
    <text evidence="1 4">Belongs to the D-isomer specific 2-hydroxyacid dehydrogenase family.</text>
</comment>
<keyword evidence="3" id="KW-0520">NAD</keyword>
<dbReference type="OrthoDB" id="9805416at2"/>
<feature type="domain" description="D-isomer specific 2-hydroxyacid dehydrogenase catalytic" evidence="5">
    <location>
        <begin position="3"/>
        <end position="313"/>
    </location>
</feature>
<keyword evidence="8" id="KW-1185">Reference proteome</keyword>
<comment type="caution">
    <text evidence="7">The sequence shown here is derived from an EMBL/GenBank/DDBJ whole genome shotgun (WGS) entry which is preliminary data.</text>
</comment>
<accession>A0A4R2NV08</accession>
<dbReference type="PANTHER" id="PTHR43761:SF1">
    <property type="entry name" value="D-ISOMER SPECIFIC 2-HYDROXYACID DEHYDROGENASE CATALYTIC DOMAIN-CONTAINING PROTEIN-RELATED"/>
    <property type="match status" value="1"/>
</dbReference>
<keyword evidence="2 4" id="KW-0560">Oxidoreductase</keyword>
<dbReference type="InterPro" id="IPR036291">
    <property type="entry name" value="NAD(P)-bd_dom_sf"/>
</dbReference>
<evidence type="ECO:0000313" key="8">
    <source>
        <dbReference type="Proteomes" id="UP000294564"/>
    </source>
</evidence>
<dbReference type="EMBL" id="SLXM01000003">
    <property type="protein sequence ID" value="TCP25939.1"/>
    <property type="molecule type" value="Genomic_DNA"/>
</dbReference>
<proteinExistence type="inferred from homology"/>
<evidence type="ECO:0000256" key="1">
    <source>
        <dbReference type="ARBA" id="ARBA00005854"/>
    </source>
</evidence>
<dbReference type="Pfam" id="PF02826">
    <property type="entry name" value="2-Hacid_dh_C"/>
    <property type="match status" value="1"/>
</dbReference>
<evidence type="ECO:0000256" key="3">
    <source>
        <dbReference type="ARBA" id="ARBA00023027"/>
    </source>
</evidence>
<dbReference type="GO" id="GO:0051287">
    <property type="term" value="F:NAD binding"/>
    <property type="evidence" value="ECO:0007669"/>
    <property type="project" value="InterPro"/>
</dbReference>
<evidence type="ECO:0000256" key="2">
    <source>
        <dbReference type="ARBA" id="ARBA00023002"/>
    </source>
</evidence>
<dbReference type="Gene3D" id="3.40.50.720">
    <property type="entry name" value="NAD(P)-binding Rossmann-like Domain"/>
    <property type="match status" value="2"/>
</dbReference>
<reference evidence="7 8" key="1">
    <citation type="submission" date="2019-03" db="EMBL/GenBank/DDBJ databases">
        <title>Genomic Encyclopedia of Type Strains, Phase IV (KMG-IV): sequencing the most valuable type-strain genomes for metagenomic binning, comparative biology and taxonomic classification.</title>
        <authorList>
            <person name="Goeker M."/>
        </authorList>
    </citation>
    <scope>NUCLEOTIDE SEQUENCE [LARGE SCALE GENOMIC DNA]</scope>
    <source>
        <strain evidence="7 8">DSM 14836</strain>
    </source>
</reference>
<gene>
    <name evidence="7" type="ORF">EV195_103301</name>
</gene>
<dbReference type="RefSeq" id="WP_132794320.1">
    <property type="nucleotide sequence ID" value="NZ_SLXM01000003.1"/>
</dbReference>
<dbReference type="Proteomes" id="UP000294564">
    <property type="component" value="Unassembled WGS sequence"/>
</dbReference>
<evidence type="ECO:0000313" key="7">
    <source>
        <dbReference type="EMBL" id="TCP25939.1"/>
    </source>
</evidence>
<evidence type="ECO:0000256" key="4">
    <source>
        <dbReference type="RuleBase" id="RU003719"/>
    </source>
</evidence>
<dbReference type="AlphaFoldDB" id="A0A4R2NV08"/>
<evidence type="ECO:0000259" key="5">
    <source>
        <dbReference type="Pfam" id="PF00389"/>
    </source>
</evidence>
<organism evidence="7 8">
    <name type="scientific">Tenacibaculum skagerrakense</name>
    <dbReference type="NCBI Taxonomy" id="186571"/>
    <lineage>
        <taxon>Bacteria</taxon>
        <taxon>Pseudomonadati</taxon>
        <taxon>Bacteroidota</taxon>
        <taxon>Flavobacteriia</taxon>
        <taxon>Flavobacteriales</taxon>
        <taxon>Flavobacteriaceae</taxon>
        <taxon>Tenacibaculum</taxon>
    </lineage>
</organism>
<dbReference type="PANTHER" id="PTHR43761">
    <property type="entry name" value="D-ISOMER SPECIFIC 2-HYDROXYACID DEHYDROGENASE FAMILY PROTEIN (AFU_ORTHOLOGUE AFUA_1G13630)"/>
    <property type="match status" value="1"/>
</dbReference>
<name>A0A4R2NV08_9FLAO</name>
<dbReference type="Pfam" id="PF00389">
    <property type="entry name" value="2-Hacid_dh"/>
    <property type="match status" value="1"/>
</dbReference>
<dbReference type="InterPro" id="IPR050418">
    <property type="entry name" value="D-iso_2-hydroxyacid_DH_PdxB"/>
</dbReference>
<dbReference type="InterPro" id="IPR006139">
    <property type="entry name" value="D-isomer_2_OHA_DH_cat_dom"/>
</dbReference>
<dbReference type="GO" id="GO:0016616">
    <property type="term" value="F:oxidoreductase activity, acting on the CH-OH group of donors, NAD or NADP as acceptor"/>
    <property type="evidence" value="ECO:0007669"/>
    <property type="project" value="InterPro"/>
</dbReference>
<dbReference type="SUPFAM" id="SSF52283">
    <property type="entry name" value="Formate/glycerate dehydrogenase catalytic domain-like"/>
    <property type="match status" value="1"/>
</dbReference>
<dbReference type="InterPro" id="IPR006140">
    <property type="entry name" value="D-isomer_DH_NAD-bd"/>
</dbReference>
<feature type="domain" description="D-isomer specific 2-hydroxyacid dehydrogenase NAD-binding" evidence="6">
    <location>
        <begin position="106"/>
        <end position="290"/>
    </location>
</feature>
<dbReference type="SUPFAM" id="SSF51735">
    <property type="entry name" value="NAD(P)-binding Rossmann-fold domains"/>
    <property type="match status" value="1"/>
</dbReference>
<evidence type="ECO:0000259" key="6">
    <source>
        <dbReference type="Pfam" id="PF02826"/>
    </source>
</evidence>